<dbReference type="InterPro" id="IPR000846">
    <property type="entry name" value="DapB_N"/>
</dbReference>
<evidence type="ECO:0000259" key="13">
    <source>
        <dbReference type="Pfam" id="PF05173"/>
    </source>
</evidence>
<reference evidence="14 15" key="1">
    <citation type="journal article" date="2013" name="ISME J.">
        <title>By their genes ye shall know them: genomic signatures of predatory bacteria.</title>
        <authorList>
            <person name="Pasternak Z."/>
            <person name="Pietrokovski S."/>
            <person name="Rotem O."/>
            <person name="Gophna U."/>
            <person name="Lurie-Weinberger M.N."/>
            <person name="Jurkevitch E."/>
        </authorList>
    </citation>
    <scope>NUCLEOTIDE SEQUENCE [LARGE SCALE GENOMIC DNA]</scope>
    <source>
        <strain evidence="14 15">JSS</strain>
    </source>
</reference>
<evidence type="ECO:0000259" key="12">
    <source>
        <dbReference type="Pfam" id="PF01113"/>
    </source>
</evidence>
<evidence type="ECO:0000256" key="2">
    <source>
        <dbReference type="ARBA" id="ARBA00022605"/>
    </source>
</evidence>
<dbReference type="Gene3D" id="3.40.50.720">
    <property type="entry name" value="NAD(P)-binding Rossmann-like Domain"/>
    <property type="match status" value="1"/>
</dbReference>
<dbReference type="InterPro" id="IPR023940">
    <property type="entry name" value="DHDPR_bac"/>
</dbReference>
<dbReference type="HOGENOM" id="CLU_047479_2_0_7"/>
<evidence type="ECO:0000256" key="5">
    <source>
        <dbReference type="ARBA" id="ARBA00023002"/>
    </source>
</evidence>
<dbReference type="SUPFAM" id="SSF55347">
    <property type="entry name" value="Glyceraldehyde-3-phosphate dehydrogenase-like, C-terminal domain"/>
    <property type="match status" value="1"/>
</dbReference>
<evidence type="ECO:0000256" key="10">
    <source>
        <dbReference type="ARBA" id="ARBA00049080"/>
    </source>
</evidence>
<dbReference type="PATRIC" id="fig|1184267.3.peg.1259"/>
<evidence type="ECO:0000256" key="6">
    <source>
        <dbReference type="ARBA" id="ARBA00023027"/>
    </source>
</evidence>
<dbReference type="InterPro" id="IPR022663">
    <property type="entry name" value="DapB_C"/>
</dbReference>
<evidence type="ECO:0000256" key="9">
    <source>
        <dbReference type="ARBA" id="ARBA00038983"/>
    </source>
</evidence>
<dbReference type="Pfam" id="PF01113">
    <property type="entry name" value="DapB_N"/>
    <property type="match status" value="1"/>
</dbReference>
<dbReference type="GO" id="GO:0019877">
    <property type="term" value="P:diaminopimelate biosynthetic process"/>
    <property type="evidence" value="ECO:0007669"/>
    <property type="project" value="UniProtKB-KW"/>
</dbReference>
<comment type="pathway">
    <text evidence="8">Amino-acid biosynthesis; L-lysine biosynthesis via DAP pathway; (S)-tetrahydrodipicolinate from L-aspartate: step 4/4.</text>
</comment>
<dbReference type="Proteomes" id="UP000012040">
    <property type="component" value="Chromosome"/>
</dbReference>
<keyword evidence="7" id="KW-0457">Lysine biosynthesis</keyword>
<dbReference type="Pfam" id="PF05173">
    <property type="entry name" value="DapB_C"/>
    <property type="match status" value="1"/>
</dbReference>
<dbReference type="SUPFAM" id="SSF51735">
    <property type="entry name" value="NAD(P)-binding Rossmann-fold domains"/>
    <property type="match status" value="1"/>
</dbReference>
<evidence type="ECO:0000256" key="7">
    <source>
        <dbReference type="ARBA" id="ARBA00023154"/>
    </source>
</evidence>
<dbReference type="EC" id="1.17.1.8" evidence="9"/>
<dbReference type="GO" id="GO:0008839">
    <property type="term" value="F:4-hydroxy-tetrahydrodipicolinate reductase"/>
    <property type="evidence" value="ECO:0007669"/>
    <property type="project" value="UniProtKB-EC"/>
</dbReference>
<comment type="catalytic activity">
    <reaction evidence="11">
        <text>(S)-2,3,4,5-tetrahydrodipicolinate + NAD(+) + H2O = (2S,4S)-4-hydroxy-2,3,4,5-tetrahydrodipicolinate + NADH + H(+)</text>
        <dbReference type="Rhea" id="RHEA:35323"/>
        <dbReference type="ChEBI" id="CHEBI:15377"/>
        <dbReference type="ChEBI" id="CHEBI:15378"/>
        <dbReference type="ChEBI" id="CHEBI:16845"/>
        <dbReference type="ChEBI" id="CHEBI:57540"/>
        <dbReference type="ChEBI" id="CHEBI:57945"/>
        <dbReference type="ChEBI" id="CHEBI:67139"/>
        <dbReference type="EC" id="1.17.1.8"/>
    </reaction>
</comment>
<dbReference type="GO" id="GO:0005829">
    <property type="term" value="C:cytosol"/>
    <property type="evidence" value="ECO:0007669"/>
    <property type="project" value="TreeGrafter"/>
</dbReference>
<organism evidence="14 15">
    <name type="scientific">Pseudobdellovibrio exovorus JSS</name>
    <dbReference type="NCBI Taxonomy" id="1184267"/>
    <lineage>
        <taxon>Bacteria</taxon>
        <taxon>Pseudomonadati</taxon>
        <taxon>Bdellovibrionota</taxon>
        <taxon>Bdellovibrionia</taxon>
        <taxon>Bdellovibrionales</taxon>
        <taxon>Pseudobdellovibrionaceae</taxon>
        <taxon>Pseudobdellovibrio</taxon>
    </lineage>
</organism>
<evidence type="ECO:0000256" key="3">
    <source>
        <dbReference type="ARBA" id="ARBA00022857"/>
    </source>
</evidence>
<dbReference type="PANTHER" id="PTHR20836:SF0">
    <property type="entry name" value="4-HYDROXY-TETRAHYDRODIPICOLINATE REDUCTASE 1, CHLOROPLASTIC-RELATED"/>
    <property type="match status" value="1"/>
</dbReference>
<proteinExistence type="inferred from homology"/>
<dbReference type="PIRSF" id="PIRSF000161">
    <property type="entry name" value="DHPR"/>
    <property type="match status" value="1"/>
</dbReference>
<comment type="catalytic activity">
    <reaction evidence="10">
        <text>(S)-2,3,4,5-tetrahydrodipicolinate + NADP(+) + H2O = (2S,4S)-4-hydroxy-2,3,4,5-tetrahydrodipicolinate + NADPH + H(+)</text>
        <dbReference type="Rhea" id="RHEA:35331"/>
        <dbReference type="ChEBI" id="CHEBI:15377"/>
        <dbReference type="ChEBI" id="CHEBI:15378"/>
        <dbReference type="ChEBI" id="CHEBI:16845"/>
        <dbReference type="ChEBI" id="CHEBI:57783"/>
        <dbReference type="ChEBI" id="CHEBI:58349"/>
        <dbReference type="ChEBI" id="CHEBI:67139"/>
        <dbReference type="EC" id="1.17.1.8"/>
    </reaction>
</comment>
<dbReference type="eggNOG" id="COG0289">
    <property type="taxonomic scope" value="Bacteria"/>
</dbReference>
<evidence type="ECO:0000313" key="15">
    <source>
        <dbReference type="Proteomes" id="UP000012040"/>
    </source>
</evidence>
<dbReference type="GO" id="GO:0009089">
    <property type="term" value="P:lysine biosynthetic process via diaminopimelate"/>
    <property type="evidence" value="ECO:0007669"/>
    <property type="project" value="InterPro"/>
</dbReference>
<dbReference type="EMBL" id="CP003537">
    <property type="protein sequence ID" value="AGH95460.1"/>
    <property type="molecule type" value="Genomic_DNA"/>
</dbReference>
<dbReference type="AlphaFoldDB" id="M4VAG3"/>
<keyword evidence="5" id="KW-0560">Oxidoreductase</keyword>
<dbReference type="PANTHER" id="PTHR20836">
    <property type="entry name" value="DIHYDRODIPICOLINATE REDUCTASE"/>
    <property type="match status" value="1"/>
</dbReference>
<dbReference type="KEGG" id="bex:A11Q_1244"/>
<keyword evidence="15" id="KW-1185">Reference proteome</keyword>
<name>M4VAG3_9BACT</name>
<evidence type="ECO:0000256" key="11">
    <source>
        <dbReference type="ARBA" id="ARBA00049396"/>
    </source>
</evidence>
<dbReference type="STRING" id="1184267.A11Q_1244"/>
<keyword evidence="6" id="KW-0520">NAD</keyword>
<dbReference type="InterPro" id="IPR036291">
    <property type="entry name" value="NAD(P)-bd_dom_sf"/>
</dbReference>
<comment type="similarity">
    <text evidence="1">Belongs to the DapB family.</text>
</comment>
<evidence type="ECO:0000256" key="1">
    <source>
        <dbReference type="ARBA" id="ARBA00006642"/>
    </source>
</evidence>
<dbReference type="Gene3D" id="3.30.360.10">
    <property type="entry name" value="Dihydrodipicolinate Reductase, domain 2"/>
    <property type="match status" value="1"/>
</dbReference>
<keyword evidence="2" id="KW-0028">Amino-acid biosynthesis</keyword>
<keyword evidence="3" id="KW-0521">NADP</keyword>
<gene>
    <name evidence="14" type="ORF">A11Q_1244</name>
</gene>
<accession>M4VAG3</accession>
<evidence type="ECO:0000313" key="14">
    <source>
        <dbReference type="EMBL" id="AGH95460.1"/>
    </source>
</evidence>
<feature type="domain" description="Dihydrodipicolinate reductase C-terminal" evidence="13">
    <location>
        <begin position="131"/>
        <end position="241"/>
    </location>
</feature>
<feature type="domain" description="Dihydrodipicolinate reductase N-terminal" evidence="12">
    <location>
        <begin position="3"/>
        <end position="127"/>
    </location>
</feature>
<dbReference type="RefSeq" id="WP_015469950.1">
    <property type="nucleotide sequence ID" value="NC_020813.1"/>
</dbReference>
<protein>
    <recommendedName>
        <fullName evidence="9">4-hydroxy-tetrahydrodipicolinate reductase</fullName>
        <ecNumber evidence="9">1.17.1.8</ecNumber>
    </recommendedName>
</protein>
<sequence length="260" mass="28915">MAIKIGLFGFGRTGSAVAKEIVSDENFSLEWVCRKTIQPNSNYASHSLGFDQSFAPFVAYENLTADFLKKNPVDIVIDFSSTTACQIYEMLVEHGIRVVTAISKYSPEDLKLLERASLKGSILYSPNITLGINWLMIASKILKKIVPHADIEIVEEHFRSKSEVSGTALRLADHLELEPRKHVNSIRVGGIVGRHEVIFGLPNQTIRLSHESINRAAFGAGAIFASKWLHNKPEGFYTMEQAIHEKFITQLGDLKFEAGA</sequence>
<keyword evidence="4" id="KW-0220">Diaminopimelate biosynthesis</keyword>
<evidence type="ECO:0000256" key="4">
    <source>
        <dbReference type="ARBA" id="ARBA00022915"/>
    </source>
</evidence>
<evidence type="ECO:0000256" key="8">
    <source>
        <dbReference type="ARBA" id="ARBA00037922"/>
    </source>
</evidence>